<dbReference type="InterPro" id="IPR045014">
    <property type="entry name" value="TM41A/B"/>
</dbReference>
<evidence type="ECO:0000259" key="7">
    <source>
        <dbReference type="Pfam" id="PF09335"/>
    </source>
</evidence>
<dbReference type="InterPro" id="IPR032816">
    <property type="entry name" value="VTT_dom"/>
</dbReference>
<dbReference type="PANTHER" id="PTHR43220:SF21">
    <property type="entry name" value="TRANSMEMBRANE PROTEIN 41A"/>
    <property type="match status" value="1"/>
</dbReference>
<dbReference type="Proteomes" id="UP001050691">
    <property type="component" value="Unassembled WGS sequence"/>
</dbReference>
<proteinExistence type="predicted"/>
<feature type="transmembrane region" description="Helical" evidence="6">
    <location>
        <begin position="135"/>
        <end position="159"/>
    </location>
</feature>
<evidence type="ECO:0000256" key="5">
    <source>
        <dbReference type="ARBA" id="ARBA00023136"/>
    </source>
</evidence>
<name>A0AAV5A070_9AGAM</name>
<sequence length="442" mass="47151">MSSRATSVRPPYISIRARALSSATSPVSKPSTSGEVVSLPNSSSVVTEVSEHASMAPAVIASFSSIFTPRSNKHMYSLPSSASSSSDSLSLPLATSPKQAAFGTEIWEEDGHFRTGGRPTPKETLPWGSGSLSSLLPMIFIILLFPLSTIVVISGVLTLPITASFPRTLSELADLARDLQTYSTSGFQPKAHVLGVLALTTLWKHAWSIPGSVLLNVLSGVLLPSILATLFMTSLTAVGSLLSTLLSTPLAPIISHLFPRVLSLTRNALEGDITLSSREKSPVWVRLSVLRLIGVVPWSGINIASGVASVTLTDCVLGAFIGTLPWTAVTVQIGDILQTVASTTATANSETLTSILRSPNVVMKLAILTIVSLVPILVRDRLKSLIGRMPEQLEVEEKIFIAKDIQGKRWSLKHWRIRSITKSEADGLGDDTTLPEKKSLST</sequence>
<dbReference type="AlphaFoldDB" id="A0AAV5A070"/>
<keyword evidence="4 6" id="KW-1133">Transmembrane helix</keyword>
<feature type="transmembrane region" description="Helical" evidence="6">
    <location>
        <begin position="213"/>
        <end position="235"/>
    </location>
</feature>
<dbReference type="GO" id="GO:0016020">
    <property type="term" value="C:membrane"/>
    <property type="evidence" value="ECO:0007669"/>
    <property type="project" value="UniProtKB-SubCell"/>
</dbReference>
<evidence type="ECO:0000313" key="9">
    <source>
        <dbReference type="Proteomes" id="UP001050691"/>
    </source>
</evidence>
<comment type="caution">
    <text evidence="8">The sequence shown here is derived from an EMBL/GenBank/DDBJ whole genome shotgun (WGS) entry which is preliminary data.</text>
</comment>
<dbReference type="EMBL" id="BPWL01000002">
    <property type="protein sequence ID" value="GJJ07620.1"/>
    <property type="molecule type" value="Genomic_DNA"/>
</dbReference>
<comment type="subcellular location">
    <subcellularLocation>
        <location evidence="1">Membrane</location>
        <topology evidence="1">Multi-pass membrane protein</topology>
    </subcellularLocation>
</comment>
<evidence type="ECO:0000256" key="4">
    <source>
        <dbReference type="ARBA" id="ARBA00022989"/>
    </source>
</evidence>
<evidence type="ECO:0000256" key="6">
    <source>
        <dbReference type="SAM" id="Phobius"/>
    </source>
</evidence>
<feature type="domain" description="VTT" evidence="7">
    <location>
        <begin position="209"/>
        <end position="335"/>
    </location>
</feature>
<evidence type="ECO:0000256" key="1">
    <source>
        <dbReference type="ARBA" id="ARBA00004141"/>
    </source>
</evidence>
<evidence type="ECO:0000256" key="3">
    <source>
        <dbReference type="ARBA" id="ARBA00022729"/>
    </source>
</evidence>
<evidence type="ECO:0000313" key="8">
    <source>
        <dbReference type="EMBL" id="GJJ07620.1"/>
    </source>
</evidence>
<evidence type="ECO:0000256" key="2">
    <source>
        <dbReference type="ARBA" id="ARBA00022692"/>
    </source>
</evidence>
<keyword evidence="9" id="KW-1185">Reference proteome</keyword>
<dbReference type="Pfam" id="PF09335">
    <property type="entry name" value="VTT_dom"/>
    <property type="match status" value="1"/>
</dbReference>
<protein>
    <recommendedName>
        <fullName evidence="7">VTT domain-containing protein</fullName>
    </recommendedName>
</protein>
<organism evidence="8 9">
    <name type="scientific">Clathrus columnatus</name>
    <dbReference type="NCBI Taxonomy" id="1419009"/>
    <lineage>
        <taxon>Eukaryota</taxon>
        <taxon>Fungi</taxon>
        <taxon>Dikarya</taxon>
        <taxon>Basidiomycota</taxon>
        <taxon>Agaricomycotina</taxon>
        <taxon>Agaricomycetes</taxon>
        <taxon>Phallomycetidae</taxon>
        <taxon>Phallales</taxon>
        <taxon>Clathraceae</taxon>
        <taxon>Clathrus</taxon>
    </lineage>
</organism>
<dbReference type="PANTHER" id="PTHR43220">
    <property type="match status" value="1"/>
</dbReference>
<keyword evidence="3" id="KW-0732">Signal</keyword>
<keyword evidence="5 6" id="KW-0472">Membrane</keyword>
<gene>
    <name evidence="8" type="ORF">Clacol_001824</name>
</gene>
<accession>A0AAV5A070</accession>
<keyword evidence="2 6" id="KW-0812">Transmembrane</keyword>
<reference evidence="8" key="1">
    <citation type="submission" date="2021-10" db="EMBL/GenBank/DDBJ databases">
        <title>De novo Genome Assembly of Clathrus columnatus (Basidiomycota, Fungi) Using Illumina and Nanopore Sequence Data.</title>
        <authorList>
            <person name="Ogiso-Tanaka E."/>
            <person name="Itagaki H."/>
            <person name="Hosoya T."/>
            <person name="Hosaka K."/>
        </authorList>
    </citation>
    <scope>NUCLEOTIDE SEQUENCE</scope>
    <source>
        <strain evidence="8">MO-923</strain>
    </source>
</reference>